<feature type="region of interest" description="Disordered" evidence="1">
    <location>
        <begin position="278"/>
        <end position="341"/>
    </location>
</feature>
<protein>
    <submittedName>
        <fullName evidence="2">Uncharacterized protein</fullName>
    </submittedName>
</protein>
<feature type="region of interest" description="Disordered" evidence="1">
    <location>
        <begin position="373"/>
        <end position="413"/>
    </location>
</feature>
<proteinExistence type="predicted"/>
<reference evidence="2" key="1">
    <citation type="submission" date="2021-01" db="EMBL/GenBank/DDBJ databases">
        <authorList>
            <person name="Corre E."/>
            <person name="Pelletier E."/>
            <person name="Niang G."/>
            <person name="Scheremetjew M."/>
            <person name="Finn R."/>
            <person name="Kale V."/>
            <person name="Holt S."/>
            <person name="Cochrane G."/>
            <person name="Meng A."/>
            <person name="Brown T."/>
            <person name="Cohen L."/>
        </authorList>
    </citation>
    <scope>NUCLEOTIDE SEQUENCE</scope>
</reference>
<accession>A0A7S3I992</accession>
<feature type="compositionally biased region" description="Pro residues" evidence="1">
    <location>
        <begin position="394"/>
        <end position="404"/>
    </location>
</feature>
<organism evidence="2">
    <name type="scientific">Fabrea salina</name>
    <dbReference type="NCBI Taxonomy" id="342563"/>
    <lineage>
        <taxon>Eukaryota</taxon>
        <taxon>Sar</taxon>
        <taxon>Alveolata</taxon>
        <taxon>Ciliophora</taxon>
        <taxon>Postciliodesmatophora</taxon>
        <taxon>Heterotrichea</taxon>
        <taxon>Heterotrichida</taxon>
        <taxon>Fabreidae</taxon>
        <taxon>Fabrea</taxon>
    </lineage>
</organism>
<feature type="compositionally biased region" description="Low complexity" evidence="1">
    <location>
        <begin position="303"/>
        <end position="314"/>
    </location>
</feature>
<evidence type="ECO:0000256" key="1">
    <source>
        <dbReference type="SAM" id="MobiDB-lite"/>
    </source>
</evidence>
<dbReference type="EMBL" id="HBIF01000649">
    <property type="protein sequence ID" value="CAE0317294.1"/>
    <property type="molecule type" value="Transcribed_RNA"/>
</dbReference>
<evidence type="ECO:0000313" key="2">
    <source>
        <dbReference type="EMBL" id="CAE0317294.1"/>
    </source>
</evidence>
<feature type="compositionally biased region" description="Basic and acidic residues" evidence="1">
    <location>
        <begin position="382"/>
        <end position="392"/>
    </location>
</feature>
<gene>
    <name evidence="2" type="ORF">FSAL1345_LOCUS563</name>
</gene>
<dbReference type="AlphaFoldDB" id="A0A7S3I992"/>
<feature type="compositionally biased region" description="Polar residues" evidence="1">
    <location>
        <begin position="318"/>
        <end position="333"/>
    </location>
</feature>
<sequence length="464" mass="53417">MTQDFHNRVIHLKSTLGDKLPLDNFLDLVYKWYDSQKPTKKHYDLKEKLQQTIQEYQTLLNQKIQAGEDPTPIQELLKALEKQSRKQSQHTKTKAKKEKPFQEKCEMGLHEIFLFYAKQQSLLGKTPTFETIEKNLKSWNLAKFMKFCKDFSLTETHKTPHKKLLSRNSAEKAFKKNSFAQKEMYEEHFKKALEYIAQLFFNEEYDKINSATTAKLSPKEKFLKLCEHLECYEPSIYNKKMKGFMPAFASRGNTQRIPENDLSYKFKPKAVRKHFQPKFANKLSEKPQKTPEKTAKPDKLAKAPKPAQHAPADAVSVDKNSTQLSSYSKQSGGLTWKGLGDMSPKQLSEEFDINNLIAEGDESEDDYLLSQYPLEKSSSQPKVEKAPLKSEKTPPLPKKQPILPPKSLGQLNYSSNMKRNLSEATLQRSQQLDLAAKKEQLNAMDRVNKIADSGLKRASKYIKA</sequence>
<feature type="compositionally biased region" description="Basic and acidic residues" evidence="1">
    <location>
        <begin position="283"/>
        <end position="301"/>
    </location>
</feature>
<name>A0A7S3I992_9CILI</name>